<keyword evidence="2" id="KW-0229">DNA integration</keyword>
<dbReference type="KEGG" id="sba:Sulba_2340"/>
<sequence>MALEPVGGKYEGVWKNILKNGDISFYINYRDEHNKPKKVLVGKKTASSDFTARDAYSKLIEIKYKIQHDEEPTIKGSRVNKIKLDDLWKVFYEHAKVSKKSHQMDKWNYDKHIAPIFGNKAVKSLKSLDLENFKQDLIRTGLAAQTVKHQITLIRTIFNYAIKHEIITNFVNPISNGKVKMPDVDNHRLSFLTKEQAKELLEILQSIDTTTYHLTVLLLFTGARFSEITGASSKKNKSSDETGIRWNDVNFETNTIYFKKTKNGNARHIYMNDLLLKTINHLKENKKSDLVISTSTGGNILRVSDHFMTALEAVIPKNKDAKTQHKITAHSLRHTHASWLAMSGLDILQIKEQLGHKTLEMTLRYSHLVPNRRHEATKGLSLKL</sequence>
<evidence type="ECO:0000256" key="1">
    <source>
        <dbReference type="ARBA" id="ARBA00008857"/>
    </source>
</evidence>
<gene>
    <name evidence="6" type="ordered locus">Sulba_2340</name>
</gene>
<dbReference type="InterPro" id="IPR002104">
    <property type="entry name" value="Integrase_catalytic"/>
</dbReference>
<dbReference type="InterPro" id="IPR010998">
    <property type="entry name" value="Integrase_recombinase_N"/>
</dbReference>
<feature type="domain" description="Tyr recombinase" evidence="5">
    <location>
        <begin position="187"/>
        <end position="378"/>
    </location>
</feature>
<organism evidence="6 7">
    <name type="scientific">Sulfurospirillum barnesii (strain ATCC 700032 / DSM 10660 / SES-3)</name>
    <dbReference type="NCBI Taxonomy" id="760154"/>
    <lineage>
        <taxon>Bacteria</taxon>
        <taxon>Pseudomonadati</taxon>
        <taxon>Campylobacterota</taxon>
        <taxon>Epsilonproteobacteria</taxon>
        <taxon>Campylobacterales</taxon>
        <taxon>Sulfurospirillaceae</taxon>
        <taxon>Sulfurospirillum</taxon>
    </lineage>
</organism>
<dbReference type="RefSeq" id="WP_014770473.1">
    <property type="nucleotide sequence ID" value="NC_018002.1"/>
</dbReference>
<keyword evidence="7" id="KW-1185">Reference proteome</keyword>
<dbReference type="OrthoDB" id="5391994at2"/>
<evidence type="ECO:0000256" key="4">
    <source>
        <dbReference type="ARBA" id="ARBA00023172"/>
    </source>
</evidence>
<dbReference type="PATRIC" id="fig|760154.4.peg.2338"/>
<dbReference type="SUPFAM" id="SSF56349">
    <property type="entry name" value="DNA breaking-rejoining enzymes"/>
    <property type="match status" value="1"/>
</dbReference>
<reference evidence="6 7" key="1">
    <citation type="submission" date="2012-06" db="EMBL/GenBank/DDBJ databases">
        <title>Complete sequence of Sulfurospirillum barnesii SES-3.</title>
        <authorList>
            <consortium name="US DOE Joint Genome Institute"/>
            <person name="Lucas S."/>
            <person name="Han J."/>
            <person name="Lapidus A."/>
            <person name="Cheng J.-F."/>
            <person name="Goodwin L."/>
            <person name="Pitluck S."/>
            <person name="Peters L."/>
            <person name="Ovchinnikova G."/>
            <person name="Lu M."/>
            <person name="Detter J.C."/>
            <person name="Han C."/>
            <person name="Tapia R."/>
            <person name="Land M."/>
            <person name="Hauser L."/>
            <person name="Kyrpides N."/>
            <person name="Ivanova N."/>
            <person name="Pagani I."/>
            <person name="Stolz J."/>
            <person name="Arkin A."/>
            <person name="Dehal P."/>
            <person name="Oremland R."/>
            <person name="Saltikov C."/>
            <person name="Basu P."/>
            <person name="Hollibaugh J."/>
            <person name="Newman D."/>
            <person name="Stolyar S."/>
            <person name="Hazen T."/>
            <person name="Woyke T."/>
        </authorList>
    </citation>
    <scope>NUCLEOTIDE SEQUENCE [LARGE SCALE GENOMIC DNA]</scope>
    <source>
        <strain evidence="7">ATCC 700032 / DSM 10660 / SES-3</strain>
    </source>
</reference>
<dbReference type="eggNOG" id="COG0582">
    <property type="taxonomic scope" value="Bacteria"/>
</dbReference>
<dbReference type="GO" id="GO:0006310">
    <property type="term" value="P:DNA recombination"/>
    <property type="evidence" value="ECO:0007669"/>
    <property type="project" value="UniProtKB-KW"/>
</dbReference>
<dbReference type="HOGENOM" id="CLU_027562_17_7_7"/>
<dbReference type="CDD" id="cd00796">
    <property type="entry name" value="INT_Rci_Hp1_C"/>
    <property type="match status" value="1"/>
</dbReference>
<evidence type="ECO:0000256" key="2">
    <source>
        <dbReference type="ARBA" id="ARBA00022908"/>
    </source>
</evidence>
<name>I3Y086_SULBS</name>
<keyword evidence="4" id="KW-0233">DNA recombination</keyword>
<protein>
    <submittedName>
        <fullName evidence="6">Site-specific recombinase XerD</fullName>
    </submittedName>
</protein>
<dbReference type="InterPro" id="IPR011010">
    <property type="entry name" value="DNA_brk_join_enz"/>
</dbReference>
<dbReference type="Pfam" id="PF00589">
    <property type="entry name" value="Phage_integrase"/>
    <property type="match status" value="1"/>
</dbReference>
<dbReference type="InterPro" id="IPR050808">
    <property type="entry name" value="Phage_Integrase"/>
</dbReference>
<dbReference type="InterPro" id="IPR013762">
    <property type="entry name" value="Integrase-like_cat_sf"/>
</dbReference>
<evidence type="ECO:0000313" key="6">
    <source>
        <dbReference type="EMBL" id="AFL69610.1"/>
    </source>
</evidence>
<evidence type="ECO:0000256" key="3">
    <source>
        <dbReference type="ARBA" id="ARBA00023125"/>
    </source>
</evidence>
<dbReference type="GO" id="GO:0015074">
    <property type="term" value="P:DNA integration"/>
    <property type="evidence" value="ECO:0007669"/>
    <property type="project" value="UniProtKB-KW"/>
</dbReference>
<dbReference type="STRING" id="760154.Sulba_2340"/>
<dbReference type="AlphaFoldDB" id="I3Y086"/>
<dbReference type="Proteomes" id="UP000006176">
    <property type="component" value="Chromosome"/>
</dbReference>
<comment type="similarity">
    <text evidence="1">Belongs to the 'phage' integrase family.</text>
</comment>
<dbReference type="Gene3D" id="1.10.443.10">
    <property type="entry name" value="Intergrase catalytic core"/>
    <property type="match status" value="1"/>
</dbReference>
<dbReference type="PANTHER" id="PTHR30629:SF2">
    <property type="entry name" value="PROPHAGE INTEGRASE INTS-RELATED"/>
    <property type="match status" value="1"/>
</dbReference>
<dbReference type="Gene3D" id="1.10.150.130">
    <property type="match status" value="1"/>
</dbReference>
<evidence type="ECO:0000313" key="7">
    <source>
        <dbReference type="Proteomes" id="UP000006176"/>
    </source>
</evidence>
<dbReference type="PROSITE" id="PS51898">
    <property type="entry name" value="TYR_RECOMBINASE"/>
    <property type="match status" value="1"/>
</dbReference>
<dbReference type="PANTHER" id="PTHR30629">
    <property type="entry name" value="PROPHAGE INTEGRASE"/>
    <property type="match status" value="1"/>
</dbReference>
<accession>I3Y086</accession>
<dbReference type="EMBL" id="CP003333">
    <property type="protein sequence ID" value="AFL69610.1"/>
    <property type="molecule type" value="Genomic_DNA"/>
</dbReference>
<keyword evidence="3" id="KW-0238">DNA-binding</keyword>
<dbReference type="GO" id="GO:0003677">
    <property type="term" value="F:DNA binding"/>
    <property type="evidence" value="ECO:0007669"/>
    <property type="project" value="UniProtKB-KW"/>
</dbReference>
<evidence type="ECO:0000259" key="5">
    <source>
        <dbReference type="PROSITE" id="PS51898"/>
    </source>
</evidence>
<proteinExistence type="inferred from homology"/>